<comment type="similarity">
    <text evidence="5">Belongs to the RimM family.</text>
</comment>
<dbReference type="InterPro" id="IPR011961">
    <property type="entry name" value="RimM"/>
</dbReference>
<dbReference type="Gene3D" id="2.40.30.60">
    <property type="entry name" value="RimM"/>
    <property type="match status" value="1"/>
</dbReference>
<evidence type="ECO:0000313" key="9">
    <source>
        <dbReference type="Proteomes" id="UP001596002"/>
    </source>
</evidence>
<organism evidence="8 9">
    <name type="scientific">Effusibacillus consociatus</name>
    <dbReference type="NCBI Taxonomy" id="1117041"/>
    <lineage>
        <taxon>Bacteria</taxon>
        <taxon>Bacillati</taxon>
        <taxon>Bacillota</taxon>
        <taxon>Bacilli</taxon>
        <taxon>Bacillales</taxon>
        <taxon>Alicyclobacillaceae</taxon>
        <taxon>Effusibacillus</taxon>
    </lineage>
</organism>
<dbReference type="PANTHER" id="PTHR33692:SF1">
    <property type="entry name" value="RIBOSOME MATURATION FACTOR RIMM"/>
    <property type="match status" value="1"/>
</dbReference>
<keyword evidence="4 5" id="KW-0143">Chaperone</keyword>
<dbReference type="Pfam" id="PF01782">
    <property type="entry name" value="RimM"/>
    <property type="match status" value="1"/>
</dbReference>
<dbReference type="InterPro" id="IPR056792">
    <property type="entry name" value="PRC_RimM"/>
</dbReference>
<evidence type="ECO:0000256" key="2">
    <source>
        <dbReference type="ARBA" id="ARBA00022517"/>
    </source>
</evidence>
<evidence type="ECO:0000256" key="1">
    <source>
        <dbReference type="ARBA" id="ARBA00022490"/>
    </source>
</evidence>
<comment type="subcellular location">
    <subcellularLocation>
        <location evidence="5">Cytoplasm</location>
    </subcellularLocation>
</comment>
<gene>
    <name evidence="5 8" type="primary">rimM</name>
    <name evidence="8" type="ORF">ACFO8Q_20930</name>
</gene>
<dbReference type="RefSeq" id="WP_380028690.1">
    <property type="nucleotide sequence ID" value="NZ_JBHSHC010000143.1"/>
</dbReference>
<comment type="domain">
    <text evidence="5">The PRC barrel domain binds ribosomal protein uS19.</text>
</comment>
<evidence type="ECO:0000256" key="4">
    <source>
        <dbReference type="ARBA" id="ARBA00023186"/>
    </source>
</evidence>
<dbReference type="InterPro" id="IPR002676">
    <property type="entry name" value="RimM_N"/>
</dbReference>
<evidence type="ECO:0000256" key="5">
    <source>
        <dbReference type="HAMAP-Rule" id="MF_00014"/>
    </source>
</evidence>
<comment type="function">
    <text evidence="5">An accessory protein needed during the final step in the assembly of 30S ribosomal subunit, possibly for assembly of the head region. Essential for efficient processing of 16S rRNA. May be needed both before and after RbfA during the maturation of 16S rRNA. It has affinity for free ribosomal 30S subunits but not for 70S ribosomes.</text>
</comment>
<dbReference type="NCBIfam" id="TIGR02273">
    <property type="entry name" value="16S_RimM"/>
    <property type="match status" value="1"/>
</dbReference>
<comment type="caution">
    <text evidence="8">The sequence shown here is derived from an EMBL/GenBank/DDBJ whole genome shotgun (WGS) entry which is preliminary data.</text>
</comment>
<reference evidence="9" key="1">
    <citation type="journal article" date="2019" name="Int. J. Syst. Evol. Microbiol.">
        <title>The Global Catalogue of Microorganisms (GCM) 10K type strain sequencing project: providing services to taxonomists for standard genome sequencing and annotation.</title>
        <authorList>
            <consortium name="The Broad Institute Genomics Platform"/>
            <consortium name="The Broad Institute Genome Sequencing Center for Infectious Disease"/>
            <person name="Wu L."/>
            <person name="Ma J."/>
        </authorList>
    </citation>
    <scope>NUCLEOTIDE SEQUENCE [LARGE SCALE GENOMIC DNA]</scope>
    <source>
        <strain evidence="9">WYCCWR 12678</strain>
    </source>
</reference>
<dbReference type="EMBL" id="JBHSHC010000143">
    <property type="protein sequence ID" value="MFC4769781.1"/>
    <property type="molecule type" value="Genomic_DNA"/>
</dbReference>
<evidence type="ECO:0000256" key="3">
    <source>
        <dbReference type="ARBA" id="ARBA00022552"/>
    </source>
</evidence>
<feature type="domain" description="Ribosome maturation factor RimM PRC barrel" evidence="7">
    <location>
        <begin position="103"/>
        <end position="170"/>
    </location>
</feature>
<accession>A0ABV9Q5N3</accession>
<evidence type="ECO:0000259" key="6">
    <source>
        <dbReference type="Pfam" id="PF01782"/>
    </source>
</evidence>
<comment type="subunit">
    <text evidence="5">Binds ribosomal protein uS19.</text>
</comment>
<evidence type="ECO:0000259" key="7">
    <source>
        <dbReference type="Pfam" id="PF24986"/>
    </source>
</evidence>
<evidence type="ECO:0000313" key="8">
    <source>
        <dbReference type="EMBL" id="MFC4769781.1"/>
    </source>
</evidence>
<dbReference type="InterPro" id="IPR009000">
    <property type="entry name" value="Transl_B-barrel_sf"/>
</dbReference>
<dbReference type="Gene3D" id="2.30.30.240">
    <property type="entry name" value="PRC-barrel domain"/>
    <property type="match status" value="1"/>
</dbReference>
<dbReference type="HAMAP" id="MF_00014">
    <property type="entry name" value="Ribosome_mat_RimM"/>
    <property type="match status" value="1"/>
</dbReference>
<keyword evidence="3 5" id="KW-0698">rRNA processing</keyword>
<dbReference type="InterPro" id="IPR011033">
    <property type="entry name" value="PRC_barrel-like_sf"/>
</dbReference>
<keyword evidence="2 5" id="KW-0690">Ribosome biogenesis</keyword>
<keyword evidence="9" id="KW-1185">Reference proteome</keyword>
<dbReference type="InterPro" id="IPR036976">
    <property type="entry name" value="RimM_N_sf"/>
</dbReference>
<dbReference type="SUPFAM" id="SSF50447">
    <property type="entry name" value="Translation proteins"/>
    <property type="match status" value="1"/>
</dbReference>
<dbReference type="Pfam" id="PF24986">
    <property type="entry name" value="PRC_RimM"/>
    <property type="match status" value="1"/>
</dbReference>
<dbReference type="SUPFAM" id="SSF50346">
    <property type="entry name" value="PRC-barrel domain"/>
    <property type="match status" value="1"/>
</dbReference>
<protein>
    <recommendedName>
        <fullName evidence="5">Ribosome maturation factor RimM</fullName>
    </recommendedName>
</protein>
<proteinExistence type="inferred from homology"/>
<dbReference type="PANTHER" id="PTHR33692">
    <property type="entry name" value="RIBOSOME MATURATION FACTOR RIMM"/>
    <property type="match status" value="1"/>
</dbReference>
<name>A0ABV9Q5N3_9BACL</name>
<sequence>MKERLIRVGSLVNTQGIRGEVRVISHTDFPEKRFVKGAKLILVHPNFPELELTVESTRQHKNFYLLKFVGHPSINDVEKYKGGVLKIRESDLTPLPEGSHYIHQLVGCRVVTVEGEELGELVEVLQPGANDVYVVKPPKGKEILLPAIPDCIKEVDVDNKLIRVHLMEGLID</sequence>
<keyword evidence="1 5" id="KW-0963">Cytoplasm</keyword>
<feature type="domain" description="RimM N-terminal" evidence="6">
    <location>
        <begin position="8"/>
        <end position="91"/>
    </location>
</feature>
<dbReference type="Proteomes" id="UP001596002">
    <property type="component" value="Unassembled WGS sequence"/>
</dbReference>